<comment type="caution">
    <text evidence="8">The sequence shown here is derived from an EMBL/GenBank/DDBJ whole genome shotgun (WGS) entry which is preliminary data.</text>
</comment>
<sequence length="514" mass="56553">MNRSYPPHDDKAEVIHVEDGVHDADEHMGKQFANDAEGNLLHVDEAASKRLTRKLKHLICQMDLYVVPIVAIQYLFAFIDRANIGNAKIAGLEKDLGLSGYDYNLLLSVFYISYIAFELPASMFTKWFGPGRAIPLYTIIFGILSIAMAFVTNLGSGCAVRFLLGAAEAGMLPGIAYYLSRWYPKRELAFRLAMYLVCSPLAGAFGGLLASGILKIDSIGSVRSWELIFLIEGIITTGIGIFAWFFMTADPQTARWLSAEEKVLADNRIKREQIGSTVVVEKLNKRGILQGLKNPVVIAIAFTFLLNNISVQGIGFFTPTIVRTIYPNKSVIQQQLHTVPPYIVGAVITVIFPYLSMKVNKRGLIVLGVAPLCLAGWAILLGSHDQSVRYGAIFLTIGGAFVPGPTLPAWTSGNVVSDSSRAAAIGLVAMFGNCGGLISTWTALPSDAPWYNILSGLNLAATAIQIIVWAGILIYMKRDNRARDRGRYDHYVDEYAPEDMWKLGTKQPGFRWME</sequence>
<proteinExistence type="predicted"/>
<feature type="transmembrane region" description="Helical" evidence="6">
    <location>
        <begin position="105"/>
        <end position="124"/>
    </location>
</feature>
<organism evidence="8 9">
    <name type="scientific">Filobasidium floriforme</name>
    <dbReference type="NCBI Taxonomy" id="5210"/>
    <lineage>
        <taxon>Eukaryota</taxon>
        <taxon>Fungi</taxon>
        <taxon>Dikarya</taxon>
        <taxon>Basidiomycota</taxon>
        <taxon>Agaricomycotina</taxon>
        <taxon>Tremellomycetes</taxon>
        <taxon>Filobasidiales</taxon>
        <taxon>Filobasidiaceae</taxon>
        <taxon>Filobasidium</taxon>
    </lineage>
</organism>
<dbReference type="InterPro" id="IPR020846">
    <property type="entry name" value="MFS_dom"/>
</dbReference>
<dbReference type="AlphaFoldDB" id="A0A8K0NLP4"/>
<feature type="transmembrane region" description="Helical" evidence="6">
    <location>
        <begin position="390"/>
        <end position="410"/>
    </location>
</feature>
<evidence type="ECO:0000256" key="6">
    <source>
        <dbReference type="SAM" id="Phobius"/>
    </source>
</evidence>
<feature type="transmembrane region" description="Helical" evidence="6">
    <location>
        <begin position="364"/>
        <end position="384"/>
    </location>
</feature>
<dbReference type="PROSITE" id="PS50850">
    <property type="entry name" value="MFS"/>
    <property type="match status" value="1"/>
</dbReference>
<gene>
    <name evidence="8" type="ORF">FFLO_06896</name>
</gene>
<evidence type="ECO:0000256" key="2">
    <source>
        <dbReference type="ARBA" id="ARBA00022448"/>
    </source>
</evidence>
<name>A0A8K0NLP4_9TREE</name>
<dbReference type="PANTHER" id="PTHR43791:SF48">
    <property type="entry name" value="TRANSPORTER, PUTATIVE (AFU_ORTHOLOGUE AFUA_4G01000)-RELATED"/>
    <property type="match status" value="1"/>
</dbReference>
<feature type="transmembrane region" description="Helical" evidence="6">
    <location>
        <begin position="422"/>
        <end position="444"/>
    </location>
</feature>
<evidence type="ECO:0000259" key="7">
    <source>
        <dbReference type="PROSITE" id="PS50850"/>
    </source>
</evidence>
<feature type="transmembrane region" description="Helical" evidence="6">
    <location>
        <begin position="296"/>
        <end position="319"/>
    </location>
</feature>
<accession>A0A8K0NLP4</accession>
<dbReference type="Proteomes" id="UP000812966">
    <property type="component" value="Unassembled WGS sequence"/>
</dbReference>
<feature type="transmembrane region" description="Helical" evidence="6">
    <location>
        <begin position="227"/>
        <end position="247"/>
    </location>
</feature>
<dbReference type="EMBL" id="JABELV010000280">
    <property type="protein sequence ID" value="KAG7527481.1"/>
    <property type="molecule type" value="Genomic_DNA"/>
</dbReference>
<feature type="transmembrane region" description="Helical" evidence="6">
    <location>
        <begin position="192"/>
        <end position="215"/>
    </location>
</feature>
<evidence type="ECO:0000256" key="4">
    <source>
        <dbReference type="ARBA" id="ARBA00022989"/>
    </source>
</evidence>
<dbReference type="PANTHER" id="PTHR43791">
    <property type="entry name" value="PERMEASE-RELATED"/>
    <property type="match status" value="1"/>
</dbReference>
<evidence type="ECO:0000256" key="5">
    <source>
        <dbReference type="ARBA" id="ARBA00023136"/>
    </source>
</evidence>
<dbReference type="GO" id="GO:0022857">
    <property type="term" value="F:transmembrane transporter activity"/>
    <property type="evidence" value="ECO:0007669"/>
    <property type="project" value="InterPro"/>
</dbReference>
<evidence type="ECO:0000313" key="9">
    <source>
        <dbReference type="Proteomes" id="UP000812966"/>
    </source>
</evidence>
<feature type="transmembrane region" description="Helical" evidence="6">
    <location>
        <begin position="339"/>
        <end position="357"/>
    </location>
</feature>
<dbReference type="FunFam" id="1.20.1250.20:FF:000018">
    <property type="entry name" value="MFS transporter permease"/>
    <property type="match status" value="1"/>
</dbReference>
<keyword evidence="3 6" id="KW-0812">Transmembrane</keyword>
<evidence type="ECO:0000256" key="1">
    <source>
        <dbReference type="ARBA" id="ARBA00004141"/>
    </source>
</evidence>
<evidence type="ECO:0000256" key="3">
    <source>
        <dbReference type="ARBA" id="ARBA00022692"/>
    </source>
</evidence>
<dbReference type="FunFam" id="1.20.1250.20:FF:000013">
    <property type="entry name" value="MFS general substrate transporter"/>
    <property type="match status" value="1"/>
</dbReference>
<keyword evidence="9" id="KW-1185">Reference proteome</keyword>
<comment type="subcellular location">
    <subcellularLocation>
        <location evidence="1">Membrane</location>
        <topology evidence="1">Multi-pass membrane protein</topology>
    </subcellularLocation>
</comment>
<feature type="transmembrane region" description="Helical" evidence="6">
    <location>
        <begin position="162"/>
        <end position="180"/>
    </location>
</feature>
<feature type="transmembrane region" description="Helical" evidence="6">
    <location>
        <begin position="136"/>
        <end position="156"/>
    </location>
</feature>
<dbReference type="InterPro" id="IPR011701">
    <property type="entry name" value="MFS"/>
</dbReference>
<feature type="domain" description="Major facilitator superfamily (MFS) profile" evidence="7">
    <location>
        <begin position="66"/>
        <end position="481"/>
    </location>
</feature>
<evidence type="ECO:0000313" key="8">
    <source>
        <dbReference type="EMBL" id="KAG7527481.1"/>
    </source>
</evidence>
<dbReference type="Pfam" id="PF07690">
    <property type="entry name" value="MFS_1"/>
    <property type="match status" value="1"/>
</dbReference>
<feature type="transmembrane region" description="Helical" evidence="6">
    <location>
        <begin position="58"/>
        <end position="79"/>
    </location>
</feature>
<dbReference type="SUPFAM" id="SSF103473">
    <property type="entry name" value="MFS general substrate transporter"/>
    <property type="match status" value="1"/>
</dbReference>
<feature type="transmembrane region" description="Helical" evidence="6">
    <location>
        <begin position="450"/>
        <end position="475"/>
    </location>
</feature>
<dbReference type="OrthoDB" id="2962993at2759"/>
<reference evidence="8" key="1">
    <citation type="submission" date="2020-04" db="EMBL/GenBank/DDBJ databases">
        <title>Analysis of mating type loci in Filobasidium floriforme.</title>
        <authorList>
            <person name="Nowrousian M."/>
        </authorList>
    </citation>
    <scope>NUCLEOTIDE SEQUENCE</scope>
    <source>
        <strain evidence="8">CBS 6242</strain>
    </source>
</reference>
<keyword evidence="2" id="KW-0813">Transport</keyword>
<keyword evidence="4 6" id="KW-1133">Transmembrane helix</keyword>
<keyword evidence="5 6" id="KW-0472">Membrane</keyword>
<dbReference type="InterPro" id="IPR036259">
    <property type="entry name" value="MFS_trans_sf"/>
</dbReference>
<dbReference type="Gene3D" id="1.20.1250.20">
    <property type="entry name" value="MFS general substrate transporter like domains"/>
    <property type="match status" value="2"/>
</dbReference>
<protein>
    <recommendedName>
        <fullName evidence="7">Major facilitator superfamily (MFS) profile domain-containing protein</fullName>
    </recommendedName>
</protein>
<dbReference type="GO" id="GO:0016020">
    <property type="term" value="C:membrane"/>
    <property type="evidence" value="ECO:0007669"/>
    <property type="project" value="UniProtKB-SubCell"/>
</dbReference>